<proteinExistence type="inferred from homology"/>
<keyword evidence="4 6" id="KW-0560">Oxidoreductase</keyword>
<evidence type="ECO:0000256" key="6">
    <source>
        <dbReference type="RuleBase" id="RU003682"/>
    </source>
</evidence>
<protein>
    <recommendedName>
        <fullName evidence="7">Fe2OG dioxygenase domain-containing protein</fullName>
    </recommendedName>
</protein>
<dbReference type="GO" id="GO:0046872">
    <property type="term" value="F:metal ion binding"/>
    <property type="evidence" value="ECO:0007669"/>
    <property type="project" value="UniProtKB-KW"/>
</dbReference>
<feature type="domain" description="Fe2OG dioxygenase" evidence="7">
    <location>
        <begin position="177"/>
        <end position="282"/>
    </location>
</feature>
<feature type="non-terminal residue" evidence="8">
    <location>
        <position position="295"/>
    </location>
</feature>
<dbReference type="SUPFAM" id="SSF51197">
    <property type="entry name" value="Clavaminate synthase-like"/>
    <property type="match status" value="1"/>
</dbReference>
<dbReference type="Pfam" id="PF03171">
    <property type="entry name" value="2OG-FeII_Oxy"/>
    <property type="match status" value="1"/>
</dbReference>
<reference evidence="8" key="1">
    <citation type="submission" date="2018-06" db="EMBL/GenBank/DDBJ databases">
        <title>WGS assembly of Brassica rapa FPsc.</title>
        <authorList>
            <person name="Bowman J."/>
            <person name="Kohchi T."/>
            <person name="Yamato K."/>
            <person name="Jenkins J."/>
            <person name="Shu S."/>
            <person name="Ishizaki K."/>
            <person name="Yamaoka S."/>
            <person name="Nishihama R."/>
            <person name="Nakamura Y."/>
            <person name="Berger F."/>
            <person name="Adam C."/>
            <person name="Aki S."/>
            <person name="Althoff F."/>
            <person name="Araki T."/>
            <person name="Arteaga-Vazquez M."/>
            <person name="Balasubrmanian S."/>
            <person name="Bauer D."/>
            <person name="Boehm C."/>
            <person name="Briginshaw L."/>
            <person name="Caballero-Perez J."/>
            <person name="Catarino B."/>
            <person name="Chen F."/>
            <person name="Chiyoda S."/>
            <person name="Chovatia M."/>
            <person name="Davies K."/>
            <person name="Delmans M."/>
            <person name="Demura T."/>
            <person name="Dierschke T."/>
            <person name="Dolan L."/>
            <person name="Dorantes-Acosta A."/>
            <person name="Eklund D."/>
            <person name="Florent S."/>
            <person name="Flores-Sandoval E."/>
            <person name="Fujiyama A."/>
            <person name="Fukuzawa H."/>
            <person name="Galik B."/>
            <person name="Grimanelli D."/>
            <person name="Grimwood J."/>
            <person name="Grossniklaus U."/>
            <person name="Hamada T."/>
            <person name="Haseloff J."/>
            <person name="Hetherington A."/>
            <person name="Higo A."/>
            <person name="Hirakawa Y."/>
            <person name="Hundley H."/>
            <person name="Ikeda Y."/>
            <person name="Inoue K."/>
            <person name="Inoue S."/>
            <person name="Ishida S."/>
            <person name="Jia Q."/>
            <person name="Kakita M."/>
            <person name="Kanazawa T."/>
            <person name="Kawai Y."/>
            <person name="Kawashima T."/>
            <person name="Kennedy M."/>
            <person name="Kinose K."/>
            <person name="Kinoshita T."/>
            <person name="Kohara Y."/>
            <person name="Koide E."/>
            <person name="Komatsu K."/>
            <person name="Kopischke S."/>
            <person name="Kubo M."/>
            <person name="Kyozuka J."/>
            <person name="Lagercrantz U."/>
            <person name="Lin S."/>
            <person name="Lindquist E."/>
            <person name="Lipzen A."/>
            <person name="Lu C."/>
            <person name="Luna E."/>
            <person name="Martienssen R."/>
            <person name="Minamino N."/>
            <person name="Mizutani M."/>
            <person name="Mizutani M."/>
            <person name="Mochizuki N."/>
            <person name="Monte I."/>
            <person name="Mosher R."/>
            <person name="Nagasaki H."/>
            <person name="Nakagami H."/>
            <person name="Naramoto S."/>
            <person name="Nishitani K."/>
            <person name="Ohtani M."/>
            <person name="Okamoto T."/>
            <person name="Okumura M."/>
            <person name="Phillips J."/>
            <person name="Pollak B."/>
            <person name="Reinders A."/>
            <person name="Roevekamp M."/>
            <person name="Sano R."/>
            <person name="Sawa S."/>
            <person name="Schmid M."/>
            <person name="Shirakawa M."/>
            <person name="Solano R."/>
            <person name="Spunde A."/>
            <person name="Suetsugu N."/>
            <person name="Sugano S."/>
            <person name="Sugiyama A."/>
            <person name="Sun R."/>
            <person name="Suzuki Y."/>
            <person name="Takenaka M."/>
            <person name="Takezawa D."/>
            <person name="Tomogane H."/>
            <person name="Tsuzuki M."/>
            <person name="Ueda T."/>
            <person name="Umeda M."/>
            <person name="Ward J."/>
            <person name="Watanabe Y."/>
            <person name="Yazaki K."/>
            <person name="Yokoyama R."/>
            <person name="Yoshitake Y."/>
            <person name="Yotsui I."/>
            <person name="Zachgo S."/>
            <person name="Schmutz J."/>
        </authorList>
    </citation>
    <scope>NUCLEOTIDE SEQUENCE [LARGE SCALE GENOMIC DNA]</scope>
</reference>
<evidence type="ECO:0000256" key="3">
    <source>
        <dbReference type="ARBA" id="ARBA00022723"/>
    </source>
</evidence>
<keyword evidence="5 6" id="KW-0408">Iron</keyword>
<comment type="cofactor">
    <cofactor evidence="1">
        <name>Fe cation</name>
        <dbReference type="ChEBI" id="CHEBI:24875"/>
    </cofactor>
</comment>
<feature type="non-terminal residue" evidence="8">
    <location>
        <position position="1"/>
    </location>
</feature>
<name>A0A397L427_BRACM</name>
<dbReference type="InterPro" id="IPR044861">
    <property type="entry name" value="IPNS-like_FE2OG_OXY"/>
</dbReference>
<dbReference type="AlphaFoldDB" id="A0A397L427"/>
<dbReference type="InterPro" id="IPR005123">
    <property type="entry name" value="Oxoglu/Fe-dep_dioxygenase_dom"/>
</dbReference>
<dbReference type="InterPro" id="IPR026992">
    <property type="entry name" value="DIOX_N"/>
</dbReference>
<dbReference type="PROSITE" id="PS51471">
    <property type="entry name" value="FE2OG_OXY"/>
    <property type="match status" value="1"/>
</dbReference>
<dbReference type="Proteomes" id="UP000264353">
    <property type="component" value="Unassembled WGS sequence"/>
</dbReference>
<comment type="similarity">
    <text evidence="2 6">Belongs to the iron/ascorbate-dependent oxidoreductase family.</text>
</comment>
<evidence type="ECO:0000256" key="4">
    <source>
        <dbReference type="ARBA" id="ARBA00023002"/>
    </source>
</evidence>
<accession>A0A397L427</accession>
<gene>
    <name evidence="8" type="ORF">BRARA_K01378</name>
</gene>
<evidence type="ECO:0000256" key="1">
    <source>
        <dbReference type="ARBA" id="ARBA00001962"/>
    </source>
</evidence>
<dbReference type="GO" id="GO:0051213">
    <property type="term" value="F:dioxygenase activity"/>
    <property type="evidence" value="ECO:0007669"/>
    <property type="project" value="UniProtKB-ARBA"/>
</dbReference>
<sequence>LVDAHITEVPHIFRLPQGTLSDKKPSVSASAIPVVDLAEVDVSRERVVEKIKDAAETWGFFQVINHGVPLSVIEEIKGGVRRFHEQDLEVKKSYFTRDPTKSVVYNSNFDLYNPSSLCVNWRDSFVCCMAPDPPNPDEIPLACRDAMIEYSKHVMTLGGFLFELLSESLGLHSEMLKSMDCMKGLNMIGHYYPPCPQPDLTFGTSQHSDSSFITILLQDQIGGLQILHKDSWVDVSPLPGALVINIGDFLQIITNDKFKSVEHRVLANRAGPRISVAGFFSTNMLPNSTVYGPIK</sequence>
<keyword evidence="3 6" id="KW-0479">Metal-binding</keyword>
<dbReference type="Pfam" id="PF14226">
    <property type="entry name" value="DIOX_N"/>
    <property type="match status" value="1"/>
</dbReference>
<dbReference type="PANTHER" id="PTHR10209:SF722">
    <property type="entry name" value="FE2OG DIOXYGENASE DOMAIN-CONTAINING PROTEIN"/>
    <property type="match status" value="1"/>
</dbReference>
<dbReference type="FunFam" id="2.60.120.330:FF:000005">
    <property type="entry name" value="1-aminocyclopropane-1-carboxylate oxidase homolog 1"/>
    <property type="match status" value="1"/>
</dbReference>
<dbReference type="PANTHER" id="PTHR10209">
    <property type="entry name" value="OXIDOREDUCTASE, 2OG-FE II OXYGENASE FAMILY PROTEIN"/>
    <property type="match status" value="1"/>
</dbReference>
<dbReference type="EMBL" id="KZ867134">
    <property type="protein sequence ID" value="RIA04385.1"/>
    <property type="molecule type" value="Genomic_DNA"/>
</dbReference>
<evidence type="ECO:0000259" key="7">
    <source>
        <dbReference type="PROSITE" id="PS51471"/>
    </source>
</evidence>
<evidence type="ECO:0000256" key="5">
    <source>
        <dbReference type="ARBA" id="ARBA00023004"/>
    </source>
</evidence>
<dbReference type="Gene3D" id="2.60.120.330">
    <property type="entry name" value="B-lactam Antibiotic, Isopenicillin N Synthase, Chain"/>
    <property type="match status" value="1"/>
</dbReference>
<evidence type="ECO:0000313" key="8">
    <source>
        <dbReference type="EMBL" id="RIA04385.1"/>
    </source>
</evidence>
<dbReference type="InterPro" id="IPR027443">
    <property type="entry name" value="IPNS-like_sf"/>
</dbReference>
<organism evidence="8">
    <name type="scientific">Brassica campestris</name>
    <name type="common">Field mustard</name>
    <dbReference type="NCBI Taxonomy" id="3711"/>
    <lineage>
        <taxon>Eukaryota</taxon>
        <taxon>Viridiplantae</taxon>
        <taxon>Streptophyta</taxon>
        <taxon>Embryophyta</taxon>
        <taxon>Tracheophyta</taxon>
        <taxon>Spermatophyta</taxon>
        <taxon>Magnoliopsida</taxon>
        <taxon>eudicotyledons</taxon>
        <taxon>Gunneridae</taxon>
        <taxon>Pentapetalae</taxon>
        <taxon>rosids</taxon>
        <taxon>malvids</taxon>
        <taxon>Brassicales</taxon>
        <taxon>Brassicaceae</taxon>
        <taxon>Brassiceae</taxon>
        <taxon>Brassica</taxon>
    </lineage>
</organism>
<evidence type="ECO:0000256" key="2">
    <source>
        <dbReference type="ARBA" id="ARBA00008056"/>
    </source>
</evidence>